<evidence type="ECO:0000256" key="1">
    <source>
        <dbReference type="ARBA" id="ARBA00038283"/>
    </source>
</evidence>
<dbReference type="EMBL" id="VYGV01000011">
    <property type="protein sequence ID" value="NWF46191.1"/>
    <property type="molecule type" value="Genomic_DNA"/>
</dbReference>
<dbReference type="GO" id="GO:0006270">
    <property type="term" value="P:DNA replication initiation"/>
    <property type="evidence" value="ECO:0007669"/>
    <property type="project" value="InterPro"/>
</dbReference>
<gene>
    <name evidence="4" type="ORF">F3K02_13145</name>
</gene>
<protein>
    <submittedName>
        <fullName evidence="4">Replication initiation protein</fullName>
    </submittedName>
</protein>
<dbReference type="Pfam" id="PF21205">
    <property type="entry name" value="Rep3_C"/>
    <property type="match status" value="1"/>
</dbReference>
<comment type="caution">
    <text evidence="4">The sequence shown here is derived from an EMBL/GenBank/DDBJ whole genome shotgun (WGS) entry which is preliminary data.</text>
</comment>
<accession>A0A7Y8GWJ8</accession>
<sequence>MVRKRAPDEATSSLFDDTPFEQSEPGLSPVQQRSNKGKPSILHQPMQSIAIRPVDRGSLTKGDLLLWLKIIQEIQQMTPARSYSLPMRPLMIFMNNERRYDRIKTQLRALNRTQVEWNNSTGKDKEVWGVSTLISQAEIIKDGGTIMLEIELPGTVDKGVRELTQFSAINLLLARELHSTAALNLYRIAVAYETNPSHLTFKRTVSEWDEILRGASRDPTKELVYKYMKRDLLQPAIEELKQMTHLDVELIEHRERGGRAVTHLQFIVKAKAQPVVKTVDPADLLAKSALKSMGLRAAEIPAIVDQYGAERIMRNVEYTQAELAKGTVRTPRAYLKRAIIDDYAQQGEVIDAKLPKAKKEKPNMADVALGRFKAWRLEEAEKIFMEMTRKQSEAEWNEFANLDGKAATLVRAVKAKGLSSPLVKQAFFDWMATKTWGPVNNDTLIAFMREHPDQLQ</sequence>
<evidence type="ECO:0000313" key="4">
    <source>
        <dbReference type="EMBL" id="NWF46191.1"/>
    </source>
</evidence>
<feature type="domain" description="Initiator Rep protein WH1" evidence="3">
    <location>
        <begin position="59"/>
        <end position="188"/>
    </location>
</feature>
<feature type="region of interest" description="Disordered" evidence="2">
    <location>
        <begin position="1"/>
        <end position="43"/>
    </location>
</feature>
<evidence type="ECO:0000313" key="5">
    <source>
        <dbReference type="Proteomes" id="UP000545507"/>
    </source>
</evidence>
<dbReference type="Pfam" id="PF01051">
    <property type="entry name" value="Rep3_N"/>
    <property type="match status" value="1"/>
</dbReference>
<dbReference type="RefSeq" id="WP_177136088.1">
    <property type="nucleotide sequence ID" value="NZ_VYGV01000011.1"/>
</dbReference>
<keyword evidence="5" id="KW-1185">Reference proteome</keyword>
<dbReference type="InterPro" id="IPR036390">
    <property type="entry name" value="WH_DNA-bd_sf"/>
</dbReference>
<dbReference type="Proteomes" id="UP000545507">
    <property type="component" value="Unassembled WGS sequence"/>
</dbReference>
<dbReference type="SUPFAM" id="SSF46785">
    <property type="entry name" value="Winged helix' DNA-binding domain"/>
    <property type="match status" value="1"/>
</dbReference>
<dbReference type="AlphaFoldDB" id="A0A7Y8GWJ8"/>
<comment type="similarity">
    <text evidence="1">Belongs to the initiator RepB protein family.</text>
</comment>
<dbReference type="InterPro" id="IPR036388">
    <property type="entry name" value="WH-like_DNA-bd_sf"/>
</dbReference>
<evidence type="ECO:0000256" key="2">
    <source>
        <dbReference type="SAM" id="MobiDB-lite"/>
    </source>
</evidence>
<dbReference type="GO" id="GO:0003887">
    <property type="term" value="F:DNA-directed DNA polymerase activity"/>
    <property type="evidence" value="ECO:0007669"/>
    <property type="project" value="InterPro"/>
</dbReference>
<name>A0A7Y8GWJ8_9BURK</name>
<proteinExistence type="inferred from homology"/>
<organism evidence="4 5">
    <name type="scientific">Hydrogenophaga aromaticivorans</name>
    <dbReference type="NCBI Taxonomy" id="2610898"/>
    <lineage>
        <taxon>Bacteria</taxon>
        <taxon>Pseudomonadati</taxon>
        <taxon>Pseudomonadota</taxon>
        <taxon>Betaproteobacteria</taxon>
        <taxon>Burkholderiales</taxon>
        <taxon>Comamonadaceae</taxon>
        <taxon>Hydrogenophaga</taxon>
    </lineage>
</organism>
<reference evidence="4 5" key="1">
    <citation type="submission" date="2019-09" db="EMBL/GenBank/DDBJ databases">
        <title>Hydrogenophaga aromatica sp. nov., isolated from a para-xylene-degrading enrichment culture.</title>
        <authorList>
            <person name="Tancsics A."/>
            <person name="Banerjee S."/>
        </authorList>
    </citation>
    <scope>NUCLEOTIDE SEQUENCE [LARGE SCALE GENOMIC DNA]</scope>
    <source>
        <strain evidence="4 5">D2P1</strain>
    </source>
</reference>
<evidence type="ECO:0000259" key="3">
    <source>
        <dbReference type="Pfam" id="PF01051"/>
    </source>
</evidence>
<dbReference type="InterPro" id="IPR000525">
    <property type="entry name" value="Initiator_Rep_WH1"/>
</dbReference>
<dbReference type="Gene3D" id="1.10.10.10">
    <property type="entry name" value="Winged helix-like DNA-binding domain superfamily/Winged helix DNA-binding domain"/>
    <property type="match status" value="1"/>
</dbReference>